<comment type="similarity">
    <text evidence="5">Belongs to the G-protein coupled receptor 1 family.</text>
</comment>
<dbReference type="SUPFAM" id="SSF81321">
    <property type="entry name" value="Family A G protein-coupled receptor-like"/>
    <property type="match status" value="1"/>
</dbReference>
<keyword evidence="4 7" id="KW-0472">Membrane</keyword>
<dbReference type="CDD" id="cd00637">
    <property type="entry name" value="7tm_classA_rhodopsin-like"/>
    <property type="match status" value="1"/>
</dbReference>
<accession>A0A7M7THB0</accession>
<name>A0A7M7THB0_STRPU</name>
<evidence type="ECO:0000256" key="6">
    <source>
        <dbReference type="SAM" id="MobiDB-lite"/>
    </source>
</evidence>
<proteinExistence type="inferred from homology"/>
<dbReference type="InterPro" id="IPR000276">
    <property type="entry name" value="GPCR_Rhodpsn"/>
</dbReference>
<evidence type="ECO:0000256" key="4">
    <source>
        <dbReference type="ARBA" id="ARBA00023136"/>
    </source>
</evidence>
<feature type="transmembrane region" description="Helical" evidence="7">
    <location>
        <begin position="28"/>
        <end position="53"/>
    </location>
</feature>
<evidence type="ECO:0000313" key="9">
    <source>
        <dbReference type="EnsemblMetazoa" id="XP_795153"/>
    </source>
</evidence>
<evidence type="ECO:0000256" key="7">
    <source>
        <dbReference type="SAM" id="Phobius"/>
    </source>
</evidence>
<dbReference type="PROSITE" id="PS50262">
    <property type="entry name" value="G_PROTEIN_RECEP_F1_2"/>
    <property type="match status" value="1"/>
</dbReference>
<dbReference type="Gene3D" id="1.20.1070.10">
    <property type="entry name" value="Rhodopsin 7-helix transmembrane proteins"/>
    <property type="match status" value="1"/>
</dbReference>
<sequence>MNVTTENISLEATSAAPTEESESFQQQFFSVVFIIIGFVGAFGNTLVCVVIASTLVWSRSGNTNLLILHQAFIDDITSVILILMYTLPYPNIPKEGGWGEFVCRMWVAESLLWMLFVVSTYNLCMMSLERFVAVSYPVVYSTRFKRRTSLLMIIFCWTIAPLLHYFYPIGDSYNDEGVCRKRAGHHVALAAVGITIFFWEFFIPFLIMAVVYARIVYLLRKQQRRVQGSNANTSHQGPHDGQPWVQPQQHSHLQVLPDESGARCEGTSTGLSQVQARLQVISPQPLMQQQPHHQQQRRQAPSETVRRNVTVTFLAVFIMYGVCWMPNHLTFLQHGFGGPLDFNGTWLHLTLALAYLNMSINPFIYALKYKLFREGFRRLFCCNGAGQLGRCSFVGRSTLSSGNVPTISGSA</sequence>
<keyword evidence="5" id="KW-0807">Transducer</keyword>
<protein>
    <recommendedName>
        <fullName evidence="8">G-protein coupled receptors family 1 profile domain-containing protein</fullName>
    </recommendedName>
</protein>
<keyword evidence="10" id="KW-1185">Reference proteome</keyword>
<feature type="region of interest" description="Disordered" evidence="6">
    <location>
        <begin position="228"/>
        <end position="248"/>
    </location>
</feature>
<evidence type="ECO:0000256" key="1">
    <source>
        <dbReference type="ARBA" id="ARBA00004370"/>
    </source>
</evidence>
<dbReference type="PANTHER" id="PTHR45698">
    <property type="entry name" value="TRACE AMINE-ASSOCIATED RECEPTOR 19N-RELATED"/>
    <property type="match status" value="1"/>
</dbReference>
<keyword evidence="3 7" id="KW-1133">Transmembrane helix</keyword>
<feature type="transmembrane region" description="Helical" evidence="7">
    <location>
        <begin position="149"/>
        <end position="167"/>
    </location>
</feature>
<dbReference type="PROSITE" id="PS00237">
    <property type="entry name" value="G_PROTEIN_RECEP_F1_1"/>
    <property type="match status" value="1"/>
</dbReference>
<dbReference type="RefSeq" id="XP_795153.1">
    <property type="nucleotide sequence ID" value="XM_790060.2"/>
</dbReference>
<feature type="transmembrane region" description="Helical" evidence="7">
    <location>
        <begin position="308"/>
        <end position="327"/>
    </location>
</feature>
<evidence type="ECO:0000259" key="8">
    <source>
        <dbReference type="PROSITE" id="PS50262"/>
    </source>
</evidence>
<dbReference type="GeneID" id="590457"/>
<keyword evidence="5" id="KW-0297">G-protein coupled receptor</keyword>
<dbReference type="AlphaFoldDB" id="A0A7M7THB0"/>
<dbReference type="InterPro" id="IPR017452">
    <property type="entry name" value="GPCR_Rhodpsn_7TM"/>
</dbReference>
<keyword evidence="2 5" id="KW-0812">Transmembrane</keyword>
<feature type="transmembrane region" description="Helical" evidence="7">
    <location>
        <begin position="65"/>
        <end position="85"/>
    </location>
</feature>
<evidence type="ECO:0000256" key="5">
    <source>
        <dbReference type="RuleBase" id="RU000688"/>
    </source>
</evidence>
<reference evidence="10" key="1">
    <citation type="submission" date="2015-02" db="EMBL/GenBank/DDBJ databases">
        <title>Genome sequencing for Strongylocentrotus purpuratus.</title>
        <authorList>
            <person name="Murali S."/>
            <person name="Liu Y."/>
            <person name="Vee V."/>
            <person name="English A."/>
            <person name="Wang M."/>
            <person name="Skinner E."/>
            <person name="Han Y."/>
            <person name="Muzny D.M."/>
            <person name="Worley K.C."/>
            <person name="Gibbs R.A."/>
        </authorList>
    </citation>
    <scope>NUCLEOTIDE SEQUENCE</scope>
</reference>
<dbReference type="InParanoid" id="A0A7M7THB0"/>
<evidence type="ECO:0000313" key="10">
    <source>
        <dbReference type="Proteomes" id="UP000007110"/>
    </source>
</evidence>
<organism evidence="9 10">
    <name type="scientific">Strongylocentrotus purpuratus</name>
    <name type="common">Purple sea urchin</name>
    <dbReference type="NCBI Taxonomy" id="7668"/>
    <lineage>
        <taxon>Eukaryota</taxon>
        <taxon>Metazoa</taxon>
        <taxon>Echinodermata</taxon>
        <taxon>Eleutherozoa</taxon>
        <taxon>Echinozoa</taxon>
        <taxon>Echinoidea</taxon>
        <taxon>Euechinoidea</taxon>
        <taxon>Echinacea</taxon>
        <taxon>Camarodonta</taxon>
        <taxon>Echinidea</taxon>
        <taxon>Strongylocentrotidae</taxon>
        <taxon>Strongylocentrotus</taxon>
    </lineage>
</organism>
<feature type="transmembrane region" description="Helical" evidence="7">
    <location>
        <begin position="187"/>
        <end position="215"/>
    </location>
</feature>
<dbReference type="KEGG" id="spu:590457"/>
<evidence type="ECO:0000256" key="2">
    <source>
        <dbReference type="ARBA" id="ARBA00022692"/>
    </source>
</evidence>
<comment type="subcellular location">
    <subcellularLocation>
        <location evidence="1">Membrane</location>
    </subcellularLocation>
</comment>
<dbReference type="PANTHER" id="PTHR45698:SF1">
    <property type="entry name" value="TRACE AMINE-ASSOCIATED RECEPTOR 13C-LIKE"/>
    <property type="match status" value="1"/>
</dbReference>
<dbReference type="EnsemblMetazoa" id="XM_790060">
    <property type="protein sequence ID" value="XP_795153"/>
    <property type="gene ID" value="LOC590457"/>
</dbReference>
<feature type="transmembrane region" description="Helical" evidence="7">
    <location>
        <begin position="347"/>
        <end position="367"/>
    </location>
</feature>
<feature type="transmembrane region" description="Helical" evidence="7">
    <location>
        <begin position="105"/>
        <end position="128"/>
    </location>
</feature>
<dbReference type="PRINTS" id="PR00237">
    <property type="entry name" value="GPCRRHODOPSN"/>
</dbReference>
<evidence type="ECO:0000256" key="3">
    <source>
        <dbReference type="ARBA" id="ARBA00022989"/>
    </source>
</evidence>
<dbReference type="OMA" id="NANTSHQ"/>
<dbReference type="OrthoDB" id="10042731at2759"/>
<feature type="domain" description="G-protein coupled receptors family 1 profile" evidence="8">
    <location>
        <begin position="43"/>
        <end position="365"/>
    </location>
</feature>
<dbReference type="Proteomes" id="UP000007110">
    <property type="component" value="Unassembled WGS sequence"/>
</dbReference>
<reference evidence="9" key="2">
    <citation type="submission" date="2021-01" db="UniProtKB">
        <authorList>
            <consortium name="EnsemblMetazoa"/>
        </authorList>
    </citation>
    <scope>IDENTIFICATION</scope>
</reference>
<keyword evidence="5" id="KW-0675">Receptor</keyword>
<dbReference type="GO" id="GO:0016020">
    <property type="term" value="C:membrane"/>
    <property type="evidence" value="ECO:0007669"/>
    <property type="project" value="UniProtKB-SubCell"/>
</dbReference>
<dbReference type="Pfam" id="PF00001">
    <property type="entry name" value="7tm_1"/>
    <property type="match status" value="1"/>
</dbReference>
<dbReference type="GO" id="GO:0004930">
    <property type="term" value="F:G protein-coupled receptor activity"/>
    <property type="evidence" value="ECO:0007669"/>
    <property type="project" value="UniProtKB-KW"/>
</dbReference>